<dbReference type="GO" id="GO:0020037">
    <property type="term" value="F:heme binding"/>
    <property type="evidence" value="ECO:0007669"/>
    <property type="project" value="InterPro"/>
</dbReference>
<dbReference type="KEGG" id="psd:DSC_13875"/>
<dbReference type="RefSeq" id="WP_014161592.1">
    <property type="nucleotide sequence ID" value="NC_016147.2"/>
</dbReference>
<dbReference type="SUPFAM" id="SSF56634">
    <property type="entry name" value="Heme-dependent catalase-like"/>
    <property type="match status" value="1"/>
</dbReference>
<evidence type="ECO:0000313" key="1">
    <source>
        <dbReference type="EMBL" id="AER57419.1"/>
    </source>
</evidence>
<evidence type="ECO:0000313" key="2">
    <source>
        <dbReference type="Proteomes" id="UP000005870"/>
    </source>
</evidence>
<dbReference type="Gene3D" id="2.40.180.10">
    <property type="entry name" value="Catalase core domain"/>
    <property type="match status" value="1"/>
</dbReference>
<dbReference type="AlphaFoldDB" id="G7UTY5"/>
<dbReference type="OrthoDB" id="336698at2"/>
<keyword evidence="2" id="KW-1185">Reference proteome</keyword>
<dbReference type="HOGENOM" id="CLU_1569402_0_0_6"/>
<name>G7UTY5_PSEUP</name>
<dbReference type="eggNOG" id="COG0753">
    <property type="taxonomic scope" value="Bacteria"/>
</dbReference>
<proteinExistence type="predicted"/>
<organism evidence="1 2">
    <name type="scientific">Pseudoxanthomonas spadix (strain BD-a59)</name>
    <dbReference type="NCBI Taxonomy" id="1045855"/>
    <lineage>
        <taxon>Bacteria</taxon>
        <taxon>Pseudomonadati</taxon>
        <taxon>Pseudomonadota</taxon>
        <taxon>Gammaproteobacteria</taxon>
        <taxon>Lysobacterales</taxon>
        <taxon>Lysobacteraceae</taxon>
        <taxon>Pseudoxanthomonas</taxon>
    </lineage>
</organism>
<dbReference type="PANTHER" id="PTHR36195:SF4">
    <property type="entry name" value="DOMAIN PROTEIN, PUTATIVE (AFU_ORTHOLOGUE AFUA_5G01990)-RELATED"/>
    <property type="match status" value="1"/>
</dbReference>
<dbReference type="Proteomes" id="UP000005870">
    <property type="component" value="Chromosome"/>
</dbReference>
<sequence length="170" mass="18974">MTDHPPDLRYQPYLQAMAVPGPHEAQVAQELAEALLSISEQTWRDGHHALRSVHAKRHGLLQAHLEVLPDLPEPLRQGLFARPGRFEAVLRLSTTPGDLLPDRVSTPRGVALRVLEVPGERLEDSEAQRGQDFIMVNGPRFNARDGQAFLRSLKLLAMTTDRAERAKELG</sequence>
<accession>G7UTY5</accession>
<dbReference type="STRING" id="1045855.DSC_13875"/>
<dbReference type="InterPro" id="IPR020835">
    <property type="entry name" value="Catalase_sf"/>
</dbReference>
<dbReference type="EMBL" id="CP003093">
    <property type="protein sequence ID" value="AER57419.1"/>
    <property type="molecule type" value="Genomic_DNA"/>
</dbReference>
<reference evidence="1 2" key="1">
    <citation type="journal article" date="2012" name="J. Bacteriol.">
        <title>Complete Genome Sequence of the BTEX-Degrading Bacterium Pseudoxanthomonas spadix BD-a59.</title>
        <authorList>
            <person name="Lee S.H."/>
            <person name="Jin H.M."/>
            <person name="Lee H.J."/>
            <person name="Kim J.M."/>
            <person name="Jeon C.O."/>
        </authorList>
    </citation>
    <scope>NUCLEOTIDE SEQUENCE [LARGE SCALE GENOMIC DNA]</scope>
    <source>
        <strain evidence="1 2">BD-a59</strain>
    </source>
</reference>
<evidence type="ECO:0008006" key="3">
    <source>
        <dbReference type="Google" id="ProtNLM"/>
    </source>
</evidence>
<protein>
    <recommendedName>
        <fullName evidence="3">Catalase</fullName>
    </recommendedName>
</protein>
<gene>
    <name evidence="1" type="ordered locus">DSC_13875</name>
</gene>
<dbReference type="PANTHER" id="PTHR36195">
    <property type="entry name" value="DOMAIN PROTEIN, PUTATIVE (AFU_ORTHOLOGUE AFUA_5G01990)-RELATED-RELATED"/>
    <property type="match status" value="1"/>
</dbReference>